<evidence type="ECO:0000313" key="3">
    <source>
        <dbReference type="EMBL" id="JAP05366.1"/>
    </source>
</evidence>
<proteinExistence type="predicted"/>
<sequence length="341" mass="37952">DKLNEALSLEPKFQPRLQLPVSSQDGHEVTVGIRDGSAHVLRSLKVWYDLPPEVLFVATNLMDRFLTKMKVRPKHMACISIASFQLACVAVCGDGNHVCENSDATVLVPTAEDILAISQCRCSRGDLFRMQSVISAKTGVTAAGGRPVTAYIFLQIFHELLARAGTELYARAISAYELCQRLEVIVCDAACSSLRPSLVSLVLLCCQLDSVVASLRPPPSRQEVTTLVTLIGQLQTHCRISERAFYSCHSIVLDILGRYDAESQLPHRQRLIWRLSQRTLRHLRPTERLVTTLATIDEHASLPREGSQHRRRSGDGSSSEEEEWAGVNWNSPLRHKNVPHS</sequence>
<dbReference type="InterPro" id="IPR006671">
    <property type="entry name" value="Cyclin_N"/>
</dbReference>
<protein>
    <submittedName>
        <fullName evidence="3">Putative cyclin b</fullName>
    </submittedName>
</protein>
<dbReference type="InterPro" id="IPR036915">
    <property type="entry name" value="Cyclin-like_sf"/>
</dbReference>
<dbReference type="Gene3D" id="1.10.472.10">
    <property type="entry name" value="Cyclin-like"/>
    <property type="match status" value="1"/>
</dbReference>
<evidence type="ECO:0000256" key="1">
    <source>
        <dbReference type="SAM" id="MobiDB-lite"/>
    </source>
</evidence>
<dbReference type="SUPFAM" id="SSF47954">
    <property type="entry name" value="Cyclin-like"/>
    <property type="match status" value="1"/>
</dbReference>
<organism evidence="3">
    <name type="scientific">Triatoma dimidiata</name>
    <name type="common">Kissing bug</name>
    <name type="synonym">Meccus dimidiatus</name>
    <dbReference type="NCBI Taxonomy" id="72491"/>
    <lineage>
        <taxon>Eukaryota</taxon>
        <taxon>Metazoa</taxon>
        <taxon>Ecdysozoa</taxon>
        <taxon>Arthropoda</taxon>
        <taxon>Hexapoda</taxon>
        <taxon>Insecta</taxon>
        <taxon>Pterygota</taxon>
        <taxon>Neoptera</taxon>
        <taxon>Paraneoptera</taxon>
        <taxon>Hemiptera</taxon>
        <taxon>Heteroptera</taxon>
        <taxon>Panheteroptera</taxon>
        <taxon>Cimicomorpha</taxon>
        <taxon>Reduviidae</taxon>
        <taxon>Triatominae</taxon>
        <taxon>Triatoma</taxon>
    </lineage>
</organism>
<name>A0A0V0GBS8_TRIDM</name>
<dbReference type="EMBL" id="GECL01000758">
    <property type="protein sequence ID" value="JAP05366.1"/>
    <property type="molecule type" value="Transcribed_RNA"/>
</dbReference>
<feature type="non-terminal residue" evidence="3">
    <location>
        <position position="1"/>
    </location>
</feature>
<dbReference type="Pfam" id="PF00134">
    <property type="entry name" value="Cyclin_N"/>
    <property type="match status" value="1"/>
</dbReference>
<dbReference type="AlphaFoldDB" id="A0A0V0GBS8"/>
<reference evidence="3" key="1">
    <citation type="journal article" date="2018" name="J. Proteomics">
        <title>Exploring the molecular complexity of Triatoma dimidiata sialome.</title>
        <authorList>
            <person name="Santiago P.B."/>
            <person name="de Araujo C.N."/>
            <person name="Charneau S."/>
            <person name="Bastos I.M.D."/>
            <person name="Assumpcao T.C.F."/>
            <person name="Queiroz R.M.L."/>
            <person name="Praca Y.R."/>
            <person name="Cordeiro T.M."/>
            <person name="Garcia C.H.S."/>
            <person name="da Silva I.G."/>
            <person name="Raiol T."/>
            <person name="Motta F.N."/>
            <person name="de Araujo Oliveira J.V."/>
            <person name="de Sousa M.V."/>
            <person name="Ribeiro J.M.C."/>
            <person name="de Santana J.M."/>
        </authorList>
    </citation>
    <scope>NUCLEOTIDE SEQUENCE</scope>
    <source>
        <strain evidence="3">Santander</strain>
        <tissue evidence="3">Salivary glands</tissue>
    </source>
</reference>
<evidence type="ECO:0000259" key="2">
    <source>
        <dbReference type="Pfam" id="PF00134"/>
    </source>
</evidence>
<feature type="region of interest" description="Disordered" evidence="1">
    <location>
        <begin position="300"/>
        <end position="341"/>
    </location>
</feature>
<accession>A0A0V0GBS8</accession>
<feature type="domain" description="Cyclin N-terminal" evidence="2">
    <location>
        <begin position="27"/>
        <end position="133"/>
    </location>
</feature>